<proteinExistence type="predicted"/>
<organism evidence="3 4">
    <name type="scientific">Caballeronia glathei</name>
    <dbReference type="NCBI Taxonomy" id="60547"/>
    <lineage>
        <taxon>Bacteria</taxon>
        <taxon>Pseudomonadati</taxon>
        <taxon>Pseudomonadota</taxon>
        <taxon>Betaproteobacteria</taxon>
        <taxon>Burkholderiales</taxon>
        <taxon>Burkholderiaceae</taxon>
        <taxon>Caballeronia</taxon>
    </lineage>
</organism>
<feature type="compositionally biased region" description="Polar residues" evidence="1">
    <location>
        <begin position="289"/>
        <end position="298"/>
    </location>
</feature>
<protein>
    <submittedName>
        <fullName evidence="3">Uncharacterized protein</fullName>
    </submittedName>
</protein>
<feature type="compositionally biased region" description="Low complexity" evidence="1">
    <location>
        <begin position="215"/>
        <end position="253"/>
    </location>
</feature>
<evidence type="ECO:0000313" key="3">
    <source>
        <dbReference type="EMBL" id="KDR37979.1"/>
    </source>
</evidence>
<dbReference type="AlphaFoldDB" id="A0A069PDT7"/>
<keyword evidence="4" id="KW-1185">Reference proteome</keyword>
<feature type="transmembrane region" description="Helical" evidence="2">
    <location>
        <begin position="53"/>
        <end position="78"/>
    </location>
</feature>
<evidence type="ECO:0000256" key="2">
    <source>
        <dbReference type="SAM" id="Phobius"/>
    </source>
</evidence>
<keyword evidence="2" id="KW-1133">Transmembrane helix</keyword>
<dbReference type="RefSeq" id="WP_035942887.1">
    <property type="nucleotide sequence ID" value="NZ_CADFFX010000061.1"/>
</dbReference>
<feature type="region of interest" description="Disordered" evidence="1">
    <location>
        <begin position="83"/>
        <end position="134"/>
    </location>
</feature>
<dbReference type="Proteomes" id="UP000027466">
    <property type="component" value="Unassembled WGS sequence"/>
</dbReference>
<comment type="caution">
    <text evidence="3">The sequence shown here is derived from an EMBL/GenBank/DDBJ whole genome shotgun (WGS) entry which is preliminary data.</text>
</comment>
<reference evidence="3 4" key="1">
    <citation type="submission" date="2014-03" db="EMBL/GenBank/DDBJ databases">
        <title>Draft Genome Sequences of Four Burkholderia Strains.</title>
        <authorList>
            <person name="Liu X.Y."/>
            <person name="Li C.X."/>
            <person name="Xu J.H."/>
        </authorList>
    </citation>
    <scope>NUCLEOTIDE SEQUENCE [LARGE SCALE GENOMIC DNA]</scope>
    <source>
        <strain evidence="3 4">DSM 50014</strain>
    </source>
</reference>
<sequence>MDIHEIQRLHAQFAPDSMVIDLPRQLAALPAPGDLAVDDAPTARARWAQAGPLVRGSVIAVAVAVLVGMAGMGAASLYRTHRGDNTTVQPAPAIASTTTQPKSPPRIEQLSASSREIDATPARPVAAAPGLSERDFGTASSLGLTAEQFRASMRAPAVSDAPKAPAALSSEAQLAAASPIRRASTDRGEAQQSATAPVVSPQPGAPVDVQAVSKQVAPAAQPTTQPNTQARAAPAAAVPPTSAQTQASAPTSAVADTPKPARAVRHHVSRPRAEQAADADIAKPAPTNRAGSTEVQMF</sequence>
<dbReference type="EMBL" id="JFHC01000118">
    <property type="protein sequence ID" value="KDR37979.1"/>
    <property type="molecule type" value="Genomic_DNA"/>
</dbReference>
<name>A0A069PDT7_9BURK</name>
<accession>A0A069PDT7</accession>
<gene>
    <name evidence="3" type="ORF">BG61_04785</name>
</gene>
<evidence type="ECO:0000313" key="4">
    <source>
        <dbReference type="Proteomes" id="UP000027466"/>
    </source>
</evidence>
<feature type="compositionally biased region" description="Polar residues" evidence="1">
    <location>
        <begin position="85"/>
        <end position="101"/>
    </location>
</feature>
<keyword evidence="2" id="KW-0472">Membrane</keyword>
<feature type="compositionally biased region" description="Low complexity" evidence="1">
    <location>
        <begin position="169"/>
        <end position="179"/>
    </location>
</feature>
<keyword evidence="2" id="KW-0812">Transmembrane</keyword>
<feature type="region of interest" description="Disordered" evidence="1">
    <location>
        <begin position="169"/>
        <end position="298"/>
    </location>
</feature>
<evidence type="ECO:0000256" key="1">
    <source>
        <dbReference type="SAM" id="MobiDB-lite"/>
    </source>
</evidence>